<organism evidence="1 2">
    <name type="scientific">Phaseolus coccineus</name>
    <name type="common">Scarlet runner bean</name>
    <name type="synonym">Phaseolus multiflorus</name>
    <dbReference type="NCBI Taxonomy" id="3886"/>
    <lineage>
        <taxon>Eukaryota</taxon>
        <taxon>Viridiplantae</taxon>
        <taxon>Streptophyta</taxon>
        <taxon>Embryophyta</taxon>
        <taxon>Tracheophyta</taxon>
        <taxon>Spermatophyta</taxon>
        <taxon>Magnoliopsida</taxon>
        <taxon>eudicotyledons</taxon>
        <taxon>Gunneridae</taxon>
        <taxon>Pentapetalae</taxon>
        <taxon>rosids</taxon>
        <taxon>fabids</taxon>
        <taxon>Fabales</taxon>
        <taxon>Fabaceae</taxon>
        <taxon>Papilionoideae</taxon>
        <taxon>50 kb inversion clade</taxon>
        <taxon>NPAAA clade</taxon>
        <taxon>indigoferoid/millettioid clade</taxon>
        <taxon>Phaseoleae</taxon>
        <taxon>Phaseolus</taxon>
    </lineage>
</organism>
<proteinExistence type="predicted"/>
<name>A0AAN9MER8_PHACN</name>
<dbReference type="AlphaFoldDB" id="A0AAN9MER8"/>
<comment type="caution">
    <text evidence="1">The sequence shown here is derived from an EMBL/GenBank/DDBJ whole genome shotgun (WGS) entry which is preliminary data.</text>
</comment>
<protein>
    <submittedName>
        <fullName evidence="1">Uncharacterized protein</fullName>
    </submittedName>
</protein>
<dbReference type="EMBL" id="JAYMYR010000007">
    <property type="protein sequence ID" value="KAK7353052.1"/>
    <property type="molecule type" value="Genomic_DNA"/>
</dbReference>
<sequence length="114" mass="13153">MNPGKEPIIFDGLVPHPPFCTNISSIEEIKNVLKHAFFAQFFSYMRFTVRFPFHQPIYDPEPFSGCTKQPRGLPRGQPFGNGYFKGPKEHLWSPWNLFVDPITRAMGMCTFTLI</sequence>
<reference evidence="1 2" key="1">
    <citation type="submission" date="2024-01" db="EMBL/GenBank/DDBJ databases">
        <title>The genomes of 5 underutilized Papilionoideae crops provide insights into root nodulation and disease resistanc.</title>
        <authorList>
            <person name="Jiang F."/>
        </authorList>
    </citation>
    <scope>NUCLEOTIDE SEQUENCE [LARGE SCALE GENOMIC DNA]</scope>
    <source>
        <strain evidence="1">JINMINGXINNONG_FW02</strain>
        <tissue evidence="1">Leaves</tissue>
    </source>
</reference>
<keyword evidence="2" id="KW-1185">Reference proteome</keyword>
<evidence type="ECO:0000313" key="2">
    <source>
        <dbReference type="Proteomes" id="UP001374584"/>
    </source>
</evidence>
<evidence type="ECO:0000313" key="1">
    <source>
        <dbReference type="EMBL" id="KAK7353052.1"/>
    </source>
</evidence>
<gene>
    <name evidence="1" type="ORF">VNO80_18485</name>
</gene>
<dbReference type="Proteomes" id="UP001374584">
    <property type="component" value="Unassembled WGS sequence"/>
</dbReference>
<accession>A0AAN9MER8</accession>